<dbReference type="Proteomes" id="UP000199529">
    <property type="component" value="Unassembled WGS sequence"/>
</dbReference>
<dbReference type="InterPro" id="IPR000120">
    <property type="entry name" value="Amidase"/>
</dbReference>
<dbReference type="NCBIfam" id="NF005450">
    <property type="entry name" value="PRK07042.1"/>
    <property type="match status" value="1"/>
</dbReference>
<gene>
    <name evidence="2" type="ORF">SAMN05216215_1019133</name>
</gene>
<keyword evidence="2" id="KW-0808">Transferase</keyword>
<feature type="domain" description="Amidase" evidence="1">
    <location>
        <begin position="25"/>
        <end position="439"/>
    </location>
</feature>
<dbReference type="PANTHER" id="PTHR11895">
    <property type="entry name" value="TRANSAMIDASE"/>
    <property type="match status" value="1"/>
</dbReference>
<dbReference type="STRING" id="418495.SAMN05216215_1019133"/>
<evidence type="ECO:0000313" key="2">
    <source>
        <dbReference type="EMBL" id="SDY08158.1"/>
    </source>
</evidence>
<dbReference type="InterPro" id="IPR023631">
    <property type="entry name" value="Amidase_dom"/>
</dbReference>
<protein>
    <submittedName>
        <fullName evidence="2">Aspartyl-tRNA(Asn)/glutamyl-tRNA(Gln) amidotransferase subunit A</fullName>
    </submittedName>
</protein>
<dbReference type="EMBL" id="FNOK01000019">
    <property type="protein sequence ID" value="SDY08158.1"/>
    <property type="molecule type" value="Genomic_DNA"/>
</dbReference>
<sequence length="461" mass="48559">MTELADLPAVDLVAAYRAGEVSPVEAIDAVLARVESSEPKLCALYAPDPEGARAAARASERRWRAGEPAGPLDGVPVTVKENIATKGTPVPQGTAATELIPAAEDAPAPARLRESGAVIFAKTTMPDYGMLSSGASSFHHLSRNPWDLTRTPGGSSAGAGAAAAAGYGPLHVGTDIGGSIRLPAGWCGVVGLKPSFGRIPVSPPYAGRVIGPLTRTVADAALLTSVLSGPDERDHTALPPAEADWTRLDREVRGLRIALLLDHRVGLPVEPVVTAAVTAAAQLFASAGAVVEPIDPFLSREMLDGMDLFWRFRSCTDISVLPAERRAKILPGIAQWATSAEDVSAAEVFHGFSQMDAISVAANRVARDFDYVLSPVAPIPAFPAEQAYPTGDPMRAMEHIAFTLPYNMSGQPAVSVNCGWTPEGLPIGLQIAGKRFDDLGTLALARAYERIRPAQRPWPRL</sequence>
<dbReference type="OrthoDB" id="182039at2"/>
<dbReference type="RefSeq" id="WP_093267836.1">
    <property type="nucleotide sequence ID" value="NZ_FNOK01000019.1"/>
</dbReference>
<reference evidence="3" key="1">
    <citation type="submission" date="2016-10" db="EMBL/GenBank/DDBJ databases">
        <authorList>
            <person name="Varghese N."/>
            <person name="Submissions S."/>
        </authorList>
    </citation>
    <scope>NUCLEOTIDE SEQUENCE [LARGE SCALE GENOMIC DNA]</scope>
    <source>
        <strain evidence="3">CGMCC 4.3530</strain>
    </source>
</reference>
<dbReference type="SUPFAM" id="SSF75304">
    <property type="entry name" value="Amidase signature (AS) enzymes"/>
    <property type="match status" value="1"/>
</dbReference>
<name>A0A1H3GZT5_9PSEU</name>
<dbReference type="InterPro" id="IPR036928">
    <property type="entry name" value="AS_sf"/>
</dbReference>
<evidence type="ECO:0000313" key="3">
    <source>
        <dbReference type="Proteomes" id="UP000199529"/>
    </source>
</evidence>
<keyword evidence="3" id="KW-1185">Reference proteome</keyword>
<dbReference type="AlphaFoldDB" id="A0A1H3GZT5"/>
<dbReference type="Pfam" id="PF01425">
    <property type="entry name" value="Amidase"/>
    <property type="match status" value="1"/>
</dbReference>
<proteinExistence type="predicted"/>
<dbReference type="GO" id="GO:0016740">
    <property type="term" value="F:transferase activity"/>
    <property type="evidence" value="ECO:0007669"/>
    <property type="project" value="UniProtKB-KW"/>
</dbReference>
<dbReference type="Gene3D" id="3.90.1300.10">
    <property type="entry name" value="Amidase signature (AS) domain"/>
    <property type="match status" value="1"/>
</dbReference>
<dbReference type="PANTHER" id="PTHR11895:SF173">
    <property type="entry name" value="GLUTAMYL-TRNA AMIDOTRANSFERASE SUBUNIT A"/>
    <property type="match status" value="1"/>
</dbReference>
<evidence type="ECO:0000259" key="1">
    <source>
        <dbReference type="Pfam" id="PF01425"/>
    </source>
</evidence>
<accession>A0A1H3GZT5</accession>
<organism evidence="2 3">
    <name type="scientific">Saccharopolyspora shandongensis</name>
    <dbReference type="NCBI Taxonomy" id="418495"/>
    <lineage>
        <taxon>Bacteria</taxon>
        <taxon>Bacillati</taxon>
        <taxon>Actinomycetota</taxon>
        <taxon>Actinomycetes</taxon>
        <taxon>Pseudonocardiales</taxon>
        <taxon>Pseudonocardiaceae</taxon>
        <taxon>Saccharopolyspora</taxon>
    </lineage>
</organism>